<reference evidence="2 3" key="1">
    <citation type="submission" date="2016-10" db="EMBL/GenBank/DDBJ databases">
        <authorList>
            <person name="de Groot N.N."/>
        </authorList>
    </citation>
    <scope>NUCLEOTIDE SEQUENCE [LARGE SCALE GENOMIC DNA]</scope>
    <source>
        <strain evidence="2 3">DSM 19033</strain>
    </source>
</reference>
<evidence type="ECO:0000259" key="1">
    <source>
        <dbReference type="Pfam" id="PF12728"/>
    </source>
</evidence>
<protein>
    <submittedName>
        <fullName evidence="2">Helix-turn-helix domain-containing protein</fullName>
    </submittedName>
</protein>
<dbReference type="EMBL" id="FNRA01000003">
    <property type="protein sequence ID" value="SEA43959.1"/>
    <property type="molecule type" value="Genomic_DNA"/>
</dbReference>
<dbReference type="InterPro" id="IPR041657">
    <property type="entry name" value="HTH_17"/>
</dbReference>
<name>A0A1H4B762_9SPHI</name>
<dbReference type="AlphaFoldDB" id="A0A1H4B762"/>
<dbReference type="PANTHER" id="PTHR34585">
    <property type="match status" value="1"/>
</dbReference>
<accession>A0A1H4B762</accession>
<organism evidence="2 3">
    <name type="scientific">Pedobacter hartonius</name>
    <dbReference type="NCBI Taxonomy" id="425514"/>
    <lineage>
        <taxon>Bacteria</taxon>
        <taxon>Pseudomonadati</taxon>
        <taxon>Bacteroidota</taxon>
        <taxon>Sphingobacteriia</taxon>
        <taxon>Sphingobacteriales</taxon>
        <taxon>Sphingobacteriaceae</taxon>
        <taxon>Pedobacter</taxon>
    </lineage>
</organism>
<dbReference type="Proteomes" id="UP000198850">
    <property type="component" value="Unassembled WGS sequence"/>
</dbReference>
<dbReference type="STRING" id="425514.SAMN05443550_103231"/>
<dbReference type="OrthoDB" id="773052at2"/>
<dbReference type="PANTHER" id="PTHR34585:SF22">
    <property type="entry name" value="HELIX-TURN-HELIX DOMAIN-CONTAINING PROTEIN"/>
    <property type="match status" value="1"/>
</dbReference>
<dbReference type="Pfam" id="PF12728">
    <property type="entry name" value="HTH_17"/>
    <property type="match status" value="1"/>
</dbReference>
<dbReference type="SUPFAM" id="SSF46955">
    <property type="entry name" value="Putative DNA-binding domain"/>
    <property type="match status" value="1"/>
</dbReference>
<evidence type="ECO:0000313" key="2">
    <source>
        <dbReference type="EMBL" id="SEA43959.1"/>
    </source>
</evidence>
<keyword evidence="3" id="KW-1185">Reference proteome</keyword>
<dbReference type="InterPro" id="IPR009061">
    <property type="entry name" value="DNA-bd_dom_put_sf"/>
</dbReference>
<feature type="domain" description="Helix-turn-helix" evidence="1">
    <location>
        <begin position="37"/>
        <end position="86"/>
    </location>
</feature>
<evidence type="ECO:0000313" key="3">
    <source>
        <dbReference type="Proteomes" id="UP000198850"/>
    </source>
</evidence>
<gene>
    <name evidence="2" type="ORF">SAMN05443550_103231</name>
</gene>
<sequence length="86" mass="9846">MYKNLKEMITNLMNLVIDLSHLVKGHFELTSEQNDAFLNTADVADILNLSVRTIQRYAHSGIIKYKKVGGTNFYLKSDVFALLKNR</sequence>
<proteinExistence type="predicted"/>